<name>A0ABQ0ATY9_9FIRM</name>
<comment type="caution">
    <text evidence="1">The sequence shown here is derived from an EMBL/GenBank/DDBJ whole genome shotgun (WGS) entry which is preliminary data.</text>
</comment>
<keyword evidence="2" id="KW-1185">Reference proteome</keyword>
<dbReference type="Proteomes" id="UP001600894">
    <property type="component" value="Unassembled WGS sequence"/>
</dbReference>
<dbReference type="RefSeq" id="WP_390469216.1">
    <property type="nucleotide sequence ID" value="NZ_BAABXL010000001.1"/>
</dbReference>
<gene>
    <name evidence="1" type="ORF">F130042H8_05610</name>
</gene>
<organism evidence="1 2">
    <name type="scientific">Enterocloster alcoholdehydrogenati</name>
    <dbReference type="NCBI Taxonomy" id="2547410"/>
    <lineage>
        <taxon>Bacteria</taxon>
        <taxon>Bacillati</taxon>
        <taxon>Bacillota</taxon>
        <taxon>Clostridia</taxon>
        <taxon>Lachnospirales</taxon>
        <taxon>Lachnospiraceae</taxon>
        <taxon>Enterocloster</taxon>
    </lineage>
</organism>
<evidence type="ECO:0000313" key="2">
    <source>
        <dbReference type="Proteomes" id="UP001600894"/>
    </source>
</evidence>
<accession>A0ABQ0ATY9</accession>
<proteinExistence type="predicted"/>
<reference evidence="1 2" key="1">
    <citation type="submission" date="2024-04" db="EMBL/GenBank/DDBJ databases">
        <title>Defined microbial consortia suppress multidrug-resistant proinflammatory Enterobacteriaceae via ecological control.</title>
        <authorList>
            <person name="Furuichi M."/>
            <person name="Kawaguchi T."/>
            <person name="Pust M."/>
            <person name="Yasuma K."/>
            <person name="Plichta D."/>
            <person name="Hasegawa N."/>
            <person name="Ohya T."/>
            <person name="Bhattarai S."/>
            <person name="Sasajima S."/>
            <person name="Aoto Y."/>
            <person name="Tuganbaev T."/>
            <person name="Yaginuma M."/>
            <person name="Ueda M."/>
            <person name="Okahashi N."/>
            <person name="Amafuji K."/>
            <person name="Kiridooshi Y."/>
            <person name="Sugita K."/>
            <person name="Strazar M."/>
            <person name="Skelly A."/>
            <person name="Suda W."/>
            <person name="Hattori M."/>
            <person name="Nakamoto N."/>
            <person name="Caballero S."/>
            <person name="Norman J."/>
            <person name="Olle B."/>
            <person name="Tanoue T."/>
            <person name="Arita M."/>
            <person name="Bucci V."/>
            <person name="Atarashi K."/>
            <person name="Xavier R."/>
            <person name="Honda K."/>
        </authorList>
    </citation>
    <scope>NUCLEOTIDE SEQUENCE [LARGE SCALE GENOMIC DNA]</scope>
    <source>
        <strain evidence="2">f13</strain>
    </source>
</reference>
<protein>
    <submittedName>
        <fullName evidence="1">Uncharacterized protein</fullName>
    </submittedName>
</protein>
<evidence type="ECO:0000313" key="1">
    <source>
        <dbReference type="EMBL" id="GAA6267501.1"/>
    </source>
</evidence>
<sequence>MLKPTDFVLNNFSELAQGGTALCVGVRPYKDYKDGIAGDIGGYSYDLVLPTRKYEHIAMKVPGSALINPEIFSSPNAVVQIEQIQDFSARWYKTASMSEYALSCKASSFTISKGEKP</sequence>
<dbReference type="EMBL" id="BAABXL010000001">
    <property type="protein sequence ID" value="GAA6267501.1"/>
    <property type="molecule type" value="Genomic_DNA"/>
</dbReference>